<feature type="chain" id="PRO_5035756164" description="Secreted protein" evidence="1">
    <location>
        <begin position="22"/>
        <end position="76"/>
    </location>
</feature>
<dbReference type="Proteomes" id="UP000822688">
    <property type="component" value="Chromosome 9"/>
</dbReference>
<gene>
    <name evidence="2" type="ORF">KC19_9G161900</name>
</gene>
<feature type="signal peptide" evidence="1">
    <location>
        <begin position="1"/>
        <end position="21"/>
    </location>
</feature>
<evidence type="ECO:0000256" key="1">
    <source>
        <dbReference type="SAM" id="SignalP"/>
    </source>
</evidence>
<keyword evidence="1" id="KW-0732">Signal</keyword>
<evidence type="ECO:0008006" key="4">
    <source>
        <dbReference type="Google" id="ProtNLM"/>
    </source>
</evidence>
<accession>A0A8T0GSI6</accession>
<proteinExistence type="predicted"/>
<dbReference type="AlphaFoldDB" id="A0A8T0GSI6"/>
<sequence>MVLFGPRILCLCFLWLHGTTAWFLLGQAAAIWKLGFGGFCCSGSWCHVHYMRLTMPCRRGWCNDITIFNTKYFATP</sequence>
<comment type="caution">
    <text evidence="2">The sequence shown here is derived from an EMBL/GenBank/DDBJ whole genome shotgun (WGS) entry which is preliminary data.</text>
</comment>
<dbReference type="EMBL" id="CM026430">
    <property type="protein sequence ID" value="KAG0562641.1"/>
    <property type="molecule type" value="Genomic_DNA"/>
</dbReference>
<evidence type="ECO:0000313" key="3">
    <source>
        <dbReference type="Proteomes" id="UP000822688"/>
    </source>
</evidence>
<protein>
    <recommendedName>
        <fullName evidence="4">Secreted protein</fullName>
    </recommendedName>
</protein>
<reference evidence="2" key="1">
    <citation type="submission" date="2020-06" db="EMBL/GenBank/DDBJ databases">
        <title>WGS assembly of Ceratodon purpureus strain R40.</title>
        <authorList>
            <person name="Carey S.B."/>
            <person name="Jenkins J."/>
            <person name="Shu S."/>
            <person name="Lovell J.T."/>
            <person name="Sreedasyam A."/>
            <person name="Maumus F."/>
            <person name="Tiley G.P."/>
            <person name="Fernandez-Pozo N."/>
            <person name="Barry K."/>
            <person name="Chen C."/>
            <person name="Wang M."/>
            <person name="Lipzen A."/>
            <person name="Daum C."/>
            <person name="Saski C.A."/>
            <person name="Payton A.C."/>
            <person name="Mcbreen J.C."/>
            <person name="Conrad R.E."/>
            <person name="Kollar L.M."/>
            <person name="Olsson S."/>
            <person name="Huttunen S."/>
            <person name="Landis J.B."/>
            <person name="Wickett N.J."/>
            <person name="Johnson M.G."/>
            <person name="Rensing S.A."/>
            <person name="Grimwood J."/>
            <person name="Schmutz J."/>
            <person name="Mcdaniel S.F."/>
        </authorList>
    </citation>
    <scope>NUCLEOTIDE SEQUENCE</scope>
    <source>
        <strain evidence="2">R40</strain>
    </source>
</reference>
<name>A0A8T0GSI6_CERPU</name>
<evidence type="ECO:0000313" key="2">
    <source>
        <dbReference type="EMBL" id="KAG0562641.1"/>
    </source>
</evidence>
<keyword evidence="3" id="KW-1185">Reference proteome</keyword>
<organism evidence="2 3">
    <name type="scientific">Ceratodon purpureus</name>
    <name type="common">Fire moss</name>
    <name type="synonym">Dicranum purpureum</name>
    <dbReference type="NCBI Taxonomy" id="3225"/>
    <lineage>
        <taxon>Eukaryota</taxon>
        <taxon>Viridiplantae</taxon>
        <taxon>Streptophyta</taxon>
        <taxon>Embryophyta</taxon>
        <taxon>Bryophyta</taxon>
        <taxon>Bryophytina</taxon>
        <taxon>Bryopsida</taxon>
        <taxon>Dicranidae</taxon>
        <taxon>Pseudoditrichales</taxon>
        <taxon>Ditrichaceae</taxon>
        <taxon>Ceratodon</taxon>
    </lineage>
</organism>